<dbReference type="InterPro" id="IPR008921">
    <property type="entry name" value="DNA_pol3_clamp-load_cplx_C"/>
</dbReference>
<dbReference type="PANTHER" id="PTHR11669">
    <property type="entry name" value="REPLICATION FACTOR C / DNA POLYMERASE III GAMMA-TAU SUBUNIT"/>
    <property type="match status" value="1"/>
</dbReference>
<evidence type="ECO:0000256" key="9">
    <source>
        <dbReference type="ARBA" id="ARBA00022840"/>
    </source>
</evidence>
<keyword evidence="3" id="KW-0808">Transferase</keyword>
<keyword evidence="7" id="KW-0547">Nucleotide-binding</keyword>
<keyword evidence="4" id="KW-0548">Nucleotidyltransferase</keyword>
<keyword evidence="9" id="KW-0067">ATP-binding</keyword>
<evidence type="ECO:0000313" key="14">
    <source>
        <dbReference type="Proteomes" id="UP000215509"/>
    </source>
</evidence>
<evidence type="ECO:0000256" key="2">
    <source>
        <dbReference type="ARBA" id="ARBA00012417"/>
    </source>
</evidence>
<sequence length="584" mass="64770">MSHIALYRTWRPQAFQEIVGQKHIVQTLQNSLREGRFTHAYLFNGPRGTGKTSAAKILAKAVNCLNGPAEEPCNECANCKRITEGAVMDVVEIDAASNRGVEEIRDIRDKVKYAPTEVRHKVYIIDEVHMLTTEAFNALLKTLEEPPAHVMFILATTEPHKLPATIISRCQRFDFRRVSLEEQVERLHQVCREEQIEADDDAVRYIARLSDGGMRDALSLLDQIMAFSGKHVTYADVVSITGGMASEQFEKLVRAVKERDVSAVLQLVDGFMQEGKSADKCMENLLYYFRDLLMVKMVPGSLAVTERIIDIKPFAEVAEAFTTQELISMMDTLNYYQTEMKYSMQPQTLLEVALMKLCSSSGVIGRNSAEVNAAGTERASDGLVAQLTGRIQKLEEQLAQLMKNGVAPAGGNAGGGGAGSGSAARGSSSAPVAIKKIEKLDAYLLGRDDPDFKAALQRWSQVLGRVKEQKITIHAWLVDGEPVSLHDGALLVAFKSSMHRETTEKPANKQLIEQVMSDVLGKPLRLITVMLRDWKAATEQAKPAESQVEELKLVQEDEPGAPKEEWIHEAIQMFGEDLVKIKED</sequence>
<feature type="domain" description="AAA+ ATPase" evidence="12">
    <location>
        <begin position="37"/>
        <end position="185"/>
    </location>
</feature>
<dbReference type="GO" id="GO:0006261">
    <property type="term" value="P:DNA-templated DNA replication"/>
    <property type="evidence" value="ECO:0007669"/>
    <property type="project" value="TreeGrafter"/>
</dbReference>
<accession>A0A229UI97</accession>
<dbReference type="GO" id="GO:0009360">
    <property type="term" value="C:DNA polymerase III complex"/>
    <property type="evidence" value="ECO:0007669"/>
    <property type="project" value="InterPro"/>
</dbReference>
<evidence type="ECO:0000259" key="12">
    <source>
        <dbReference type="SMART" id="SM00382"/>
    </source>
</evidence>
<dbReference type="InterPro" id="IPR027417">
    <property type="entry name" value="P-loop_NTPase"/>
</dbReference>
<dbReference type="PRINTS" id="PR00300">
    <property type="entry name" value="CLPPROTEASEA"/>
</dbReference>
<dbReference type="InterPro" id="IPR045085">
    <property type="entry name" value="HLD_clamp_pol_III_gamma_tau"/>
</dbReference>
<dbReference type="FunFam" id="3.40.50.300:FF:000014">
    <property type="entry name" value="DNA polymerase III subunit gamma/tau"/>
    <property type="match status" value="1"/>
</dbReference>
<gene>
    <name evidence="13" type="ORF">CF651_26905</name>
</gene>
<dbReference type="CDD" id="cd18137">
    <property type="entry name" value="HLD_clamp_pol_III_gamma_tau"/>
    <property type="match status" value="1"/>
</dbReference>
<dbReference type="SUPFAM" id="SSF48019">
    <property type="entry name" value="post-AAA+ oligomerization domain-like"/>
    <property type="match status" value="1"/>
</dbReference>
<evidence type="ECO:0000256" key="3">
    <source>
        <dbReference type="ARBA" id="ARBA00022679"/>
    </source>
</evidence>
<dbReference type="OrthoDB" id="9810148at2"/>
<dbReference type="Proteomes" id="UP000215509">
    <property type="component" value="Unassembled WGS sequence"/>
</dbReference>
<dbReference type="InterPro" id="IPR022754">
    <property type="entry name" value="DNA_pol_III_gamma-3"/>
</dbReference>
<dbReference type="CDD" id="cd00009">
    <property type="entry name" value="AAA"/>
    <property type="match status" value="1"/>
</dbReference>
<dbReference type="GO" id="GO:0003677">
    <property type="term" value="F:DNA binding"/>
    <property type="evidence" value="ECO:0007669"/>
    <property type="project" value="InterPro"/>
</dbReference>
<keyword evidence="10" id="KW-0239">DNA-directed DNA polymerase</keyword>
<keyword evidence="5" id="KW-0235">DNA replication</keyword>
<dbReference type="SMART" id="SM00382">
    <property type="entry name" value="AAA"/>
    <property type="match status" value="1"/>
</dbReference>
<dbReference type="FunFam" id="1.10.8.60:FF:000013">
    <property type="entry name" value="DNA polymerase III subunit gamma/tau"/>
    <property type="match status" value="1"/>
</dbReference>
<comment type="caution">
    <text evidence="13">The sequence shown here is derived from an EMBL/GenBank/DDBJ whole genome shotgun (WGS) entry which is preliminary data.</text>
</comment>
<dbReference type="InterPro" id="IPR048448">
    <property type="entry name" value="DnaX-like_C"/>
</dbReference>
<keyword evidence="14" id="KW-1185">Reference proteome</keyword>
<evidence type="ECO:0000256" key="6">
    <source>
        <dbReference type="ARBA" id="ARBA00022723"/>
    </source>
</evidence>
<dbReference type="EMBL" id="NMQW01000050">
    <property type="protein sequence ID" value="OXM83167.1"/>
    <property type="molecule type" value="Genomic_DNA"/>
</dbReference>
<evidence type="ECO:0000256" key="1">
    <source>
        <dbReference type="ARBA" id="ARBA00006360"/>
    </source>
</evidence>
<dbReference type="InterPro" id="IPR001270">
    <property type="entry name" value="ClpA/B"/>
</dbReference>
<dbReference type="Gene3D" id="3.40.50.300">
    <property type="entry name" value="P-loop containing nucleotide triphosphate hydrolases"/>
    <property type="match status" value="1"/>
</dbReference>
<dbReference type="NCBIfam" id="TIGR02397">
    <property type="entry name" value="dnaX_nterm"/>
    <property type="match status" value="1"/>
</dbReference>
<dbReference type="SUPFAM" id="SSF52540">
    <property type="entry name" value="P-loop containing nucleoside triphosphate hydrolases"/>
    <property type="match status" value="1"/>
</dbReference>
<name>A0A229UI97_9BACL</name>
<comment type="catalytic activity">
    <reaction evidence="11">
        <text>DNA(n) + a 2'-deoxyribonucleoside 5'-triphosphate = DNA(n+1) + diphosphate</text>
        <dbReference type="Rhea" id="RHEA:22508"/>
        <dbReference type="Rhea" id="RHEA-COMP:17339"/>
        <dbReference type="Rhea" id="RHEA-COMP:17340"/>
        <dbReference type="ChEBI" id="CHEBI:33019"/>
        <dbReference type="ChEBI" id="CHEBI:61560"/>
        <dbReference type="ChEBI" id="CHEBI:173112"/>
        <dbReference type="EC" id="2.7.7.7"/>
    </reaction>
</comment>
<comment type="similarity">
    <text evidence="1">Belongs to the DnaX/STICHEL family.</text>
</comment>
<dbReference type="Pfam" id="PF20964">
    <property type="entry name" value="DnaX_C"/>
    <property type="match status" value="1"/>
</dbReference>
<evidence type="ECO:0000256" key="11">
    <source>
        <dbReference type="ARBA" id="ARBA00049244"/>
    </source>
</evidence>
<reference evidence="13 14" key="1">
    <citation type="submission" date="2017-07" db="EMBL/GenBank/DDBJ databases">
        <title>Genome sequencing and assembly of Paenibacillus rigui.</title>
        <authorList>
            <person name="Mayilraj S."/>
        </authorList>
    </citation>
    <scope>NUCLEOTIDE SEQUENCE [LARGE SCALE GENOMIC DNA]</scope>
    <source>
        <strain evidence="13 14">JCM 16352</strain>
    </source>
</reference>
<dbReference type="AlphaFoldDB" id="A0A229UI97"/>
<dbReference type="GO" id="GO:0003887">
    <property type="term" value="F:DNA-directed DNA polymerase activity"/>
    <property type="evidence" value="ECO:0007669"/>
    <property type="project" value="UniProtKB-KW"/>
</dbReference>
<dbReference type="Gene3D" id="1.20.272.10">
    <property type="match status" value="1"/>
</dbReference>
<keyword evidence="8" id="KW-0862">Zinc</keyword>
<evidence type="ECO:0000256" key="5">
    <source>
        <dbReference type="ARBA" id="ARBA00022705"/>
    </source>
</evidence>
<dbReference type="GO" id="GO:0046872">
    <property type="term" value="F:metal ion binding"/>
    <property type="evidence" value="ECO:0007669"/>
    <property type="project" value="UniProtKB-KW"/>
</dbReference>
<protein>
    <recommendedName>
        <fullName evidence="2">DNA-directed DNA polymerase</fullName>
        <ecNumber evidence="2">2.7.7.7</ecNumber>
    </recommendedName>
</protein>
<dbReference type="Pfam" id="PF13177">
    <property type="entry name" value="DNA_pol3_delta2"/>
    <property type="match status" value="1"/>
</dbReference>
<dbReference type="InterPro" id="IPR012763">
    <property type="entry name" value="DNA_pol_III_sug/sutau_N"/>
</dbReference>
<dbReference type="GO" id="GO:0005524">
    <property type="term" value="F:ATP binding"/>
    <property type="evidence" value="ECO:0007669"/>
    <property type="project" value="UniProtKB-KW"/>
</dbReference>
<evidence type="ECO:0000256" key="8">
    <source>
        <dbReference type="ARBA" id="ARBA00022833"/>
    </source>
</evidence>
<dbReference type="Pfam" id="PF22608">
    <property type="entry name" value="DNAX_ATPase_lid"/>
    <property type="match status" value="1"/>
</dbReference>
<proteinExistence type="inferred from homology"/>
<dbReference type="PANTHER" id="PTHR11669:SF0">
    <property type="entry name" value="PROTEIN STICHEL-LIKE 2"/>
    <property type="match status" value="1"/>
</dbReference>
<keyword evidence="6" id="KW-0479">Metal-binding</keyword>
<organism evidence="13 14">
    <name type="scientific">Paenibacillus rigui</name>
    <dbReference type="NCBI Taxonomy" id="554312"/>
    <lineage>
        <taxon>Bacteria</taxon>
        <taxon>Bacillati</taxon>
        <taxon>Bacillota</taxon>
        <taxon>Bacilli</taxon>
        <taxon>Bacillales</taxon>
        <taxon>Paenibacillaceae</taxon>
        <taxon>Paenibacillus</taxon>
    </lineage>
</organism>
<dbReference type="InterPro" id="IPR050238">
    <property type="entry name" value="DNA_Rep/Repair_Clamp_Loader"/>
</dbReference>
<evidence type="ECO:0000313" key="13">
    <source>
        <dbReference type="EMBL" id="OXM83167.1"/>
    </source>
</evidence>
<dbReference type="EC" id="2.7.7.7" evidence="2"/>
<dbReference type="RefSeq" id="WP_094017952.1">
    <property type="nucleotide sequence ID" value="NZ_NMQW01000050.1"/>
</dbReference>
<evidence type="ECO:0000256" key="7">
    <source>
        <dbReference type="ARBA" id="ARBA00022741"/>
    </source>
</evidence>
<dbReference type="NCBIfam" id="NF004046">
    <property type="entry name" value="PRK05563.1"/>
    <property type="match status" value="1"/>
</dbReference>
<evidence type="ECO:0000256" key="10">
    <source>
        <dbReference type="ARBA" id="ARBA00022932"/>
    </source>
</evidence>
<dbReference type="Pfam" id="PF12169">
    <property type="entry name" value="DNA_pol3_gamma3"/>
    <property type="match status" value="1"/>
</dbReference>
<dbReference type="InterPro" id="IPR003593">
    <property type="entry name" value="AAA+_ATPase"/>
</dbReference>
<evidence type="ECO:0000256" key="4">
    <source>
        <dbReference type="ARBA" id="ARBA00022695"/>
    </source>
</evidence>
<dbReference type="Gene3D" id="1.10.8.60">
    <property type="match status" value="1"/>
</dbReference>